<reference evidence="1 2" key="1">
    <citation type="submission" date="2018-07" db="EMBL/GenBank/DDBJ databases">
        <title>Complete genome sequence of a Pseudomonas plecoglossicida strain pathogenic to the marine fish, Larimichthys crocea.</title>
        <authorList>
            <person name="Tao Z."/>
        </authorList>
    </citation>
    <scope>NUCLEOTIDE SEQUENCE [LARGE SCALE GENOMIC DNA]</scope>
    <source>
        <strain evidence="1 2">XSDHY-P</strain>
    </source>
</reference>
<protein>
    <submittedName>
        <fullName evidence="1">TIGR02646 family protein</fullName>
    </submittedName>
</protein>
<gene>
    <name evidence="1" type="ORF">DVB73_03670</name>
</gene>
<sequence>MRRLSRDVEPPEGLSRYRHGRDRWASITPANRQVIWDKLDAMQGKRCAYCEADINHEKRHIEHFRQRDRYPQGTFDWHNLFGSCNRTSSCGKHKDNCGVYRQEVLIKPDVEDPEAFLVFTPNGSVQPRANLSANDRTRAEQTIRILGLDGALTQIRLEQIRGHLDTALMIAELAKEYSQDEWLPFLADELSLIADLPFATAIKHVLTPQDE</sequence>
<evidence type="ECO:0000313" key="1">
    <source>
        <dbReference type="EMBL" id="AXM94971.1"/>
    </source>
</evidence>
<dbReference type="InterPro" id="IPR053575">
    <property type="entry name" value="Retron_Ec78_HNH_endo"/>
</dbReference>
<organism evidence="1 2">
    <name type="scientific">Pseudomonas plecoglossicida</name>
    <dbReference type="NCBI Taxonomy" id="70775"/>
    <lineage>
        <taxon>Bacteria</taxon>
        <taxon>Pseudomonadati</taxon>
        <taxon>Pseudomonadota</taxon>
        <taxon>Gammaproteobacteria</taxon>
        <taxon>Pseudomonadales</taxon>
        <taxon>Pseudomonadaceae</taxon>
        <taxon>Pseudomonas</taxon>
    </lineage>
</organism>
<dbReference type="NCBIfam" id="NF041761">
    <property type="entry name" value="PtuB"/>
    <property type="match status" value="1"/>
</dbReference>
<dbReference type="GeneID" id="49612509"/>
<dbReference type="InterPro" id="IPR013467">
    <property type="entry name" value="HNH78-like"/>
</dbReference>
<dbReference type="EMBL" id="CP031146">
    <property type="protein sequence ID" value="AXM94971.1"/>
    <property type="molecule type" value="Genomic_DNA"/>
</dbReference>
<dbReference type="Proteomes" id="UP000256503">
    <property type="component" value="Chromosome"/>
</dbReference>
<proteinExistence type="predicted"/>
<dbReference type="RefSeq" id="WP_028625351.1">
    <property type="nucleotide sequence ID" value="NZ_BSOM01000010.1"/>
</dbReference>
<dbReference type="Gene3D" id="1.10.30.50">
    <property type="match status" value="1"/>
</dbReference>
<evidence type="ECO:0000313" key="2">
    <source>
        <dbReference type="Proteomes" id="UP000256503"/>
    </source>
</evidence>
<dbReference type="NCBIfam" id="TIGR02646">
    <property type="entry name" value="retron system putative HNH endonuclease"/>
    <property type="match status" value="1"/>
</dbReference>
<name>A0AAD0QUN4_PSEDL</name>
<accession>A0AAD0QUN4</accession>
<dbReference type="AlphaFoldDB" id="A0AAD0QUN4"/>